<dbReference type="KEGG" id="asol:BEN76_16835"/>
<geneLocation type="plasmid" evidence="2">
    <name>pgfj2</name>
</geneLocation>
<keyword evidence="1" id="KW-0614">Plasmid</keyword>
<dbReference type="EMBL" id="CP016898">
    <property type="protein sequence ID" value="APV37713.1"/>
    <property type="molecule type" value="Genomic_DNA"/>
</dbReference>
<name>A0A1P8EN99_9GAMM</name>
<dbReference type="Proteomes" id="UP000185674">
    <property type="component" value="Plasmid pGFJ2"/>
</dbReference>
<organism evidence="1 2">
    <name type="scientific">Acinetobacter soli</name>
    <dbReference type="NCBI Taxonomy" id="487316"/>
    <lineage>
        <taxon>Bacteria</taxon>
        <taxon>Pseudomonadati</taxon>
        <taxon>Pseudomonadota</taxon>
        <taxon>Gammaproteobacteria</taxon>
        <taxon>Moraxellales</taxon>
        <taxon>Moraxellaceae</taxon>
        <taxon>Acinetobacter</taxon>
    </lineage>
</organism>
<evidence type="ECO:0000313" key="2">
    <source>
        <dbReference type="Proteomes" id="UP000185674"/>
    </source>
</evidence>
<evidence type="ECO:0000313" key="1">
    <source>
        <dbReference type="EMBL" id="APV37713.1"/>
    </source>
</evidence>
<reference evidence="1 2" key="1">
    <citation type="submission" date="2016-08" db="EMBL/GenBank/DDBJ databases">
        <title>Complete genome sequence of Acinetobacter baylyi strain GFJ2.</title>
        <authorList>
            <person name="Tabata M."/>
            <person name="Kuboki S."/>
            <person name="Gibu N."/>
            <person name="Kinouchi Y."/>
            <person name="Vangnai A."/>
            <person name="Kasai D."/>
            <person name="Fukuda M."/>
        </authorList>
    </citation>
    <scope>NUCLEOTIDE SEQUENCE [LARGE SCALE GENOMIC DNA]</scope>
    <source>
        <strain evidence="1 2">GFJ2</strain>
        <plasmid evidence="2">Plasmid pgfj2</plasmid>
    </source>
</reference>
<sequence>MNLLQYYLGLLTEECNEVGQIASKCSRFGLLEQCPGLDLNNKARLHGEINDFFAVIEELNEKFDFGFKPDPIAIKHKRVKMDKYLRYSIDLGAVIPFVHPTLWKESSNG</sequence>
<dbReference type="AlphaFoldDB" id="A0A1P8EN99"/>
<protein>
    <submittedName>
        <fullName evidence="1">Uncharacterized protein</fullName>
    </submittedName>
</protein>
<proteinExistence type="predicted"/>
<gene>
    <name evidence="1" type="ORF">BEN76_16835</name>
</gene>
<accession>A0A1P8EN99</accession>
<dbReference type="RefSeq" id="WP_076033721.1">
    <property type="nucleotide sequence ID" value="NZ_BKPK01000014.1"/>
</dbReference>